<sequence>MADSNEIESVLKNSPKLRAEGAAPTEEIIHAPENLPEQQELRQPSVVSPTQEITKVQTNRVNSKTILLVAAGVGLAGFALVDLSTHNFSAATANYWMSAFAVIGAVISLRRAVKRAFKKSADGTIYLIGEDPGKAARPSSRTYLIMLIIFLIFVAVIVYAGYNSVVSGHISL</sequence>
<evidence type="ECO:0000256" key="1">
    <source>
        <dbReference type="SAM" id="Phobius"/>
    </source>
</evidence>
<name>X1KR99_9ZZZZ</name>
<dbReference type="AlphaFoldDB" id="X1KR99"/>
<protein>
    <submittedName>
        <fullName evidence="2">Uncharacterized protein</fullName>
    </submittedName>
</protein>
<feature type="transmembrane region" description="Helical" evidence="1">
    <location>
        <begin position="65"/>
        <end position="81"/>
    </location>
</feature>
<accession>X1KR99</accession>
<organism evidence="2">
    <name type="scientific">marine sediment metagenome</name>
    <dbReference type="NCBI Taxonomy" id="412755"/>
    <lineage>
        <taxon>unclassified sequences</taxon>
        <taxon>metagenomes</taxon>
        <taxon>ecological metagenomes</taxon>
    </lineage>
</organism>
<keyword evidence="1" id="KW-0812">Transmembrane</keyword>
<evidence type="ECO:0000313" key="2">
    <source>
        <dbReference type="EMBL" id="GAI09602.1"/>
    </source>
</evidence>
<dbReference type="EMBL" id="BARV01006207">
    <property type="protein sequence ID" value="GAI09602.1"/>
    <property type="molecule type" value="Genomic_DNA"/>
</dbReference>
<reference evidence="2" key="1">
    <citation type="journal article" date="2014" name="Front. Microbiol.">
        <title>High frequency of phylogenetically diverse reductive dehalogenase-homologous genes in deep subseafloor sedimentary metagenomes.</title>
        <authorList>
            <person name="Kawai M."/>
            <person name="Futagami T."/>
            <person name="Toyoda A."/>
            <person name="Takaki Y."/>
            <person name="Nishi S."/>
            <person name="Hori S."/>
            <person name="Arai W."/>
            <person name="Tsubouchi T."/>
            <person name="Morono Y."/>
            <person name="Uchiyama I."/>
            <person name="Ito T."/>
            <person name="Fujiyama A."/>
            <person name="Inagaki F."/>
            <person name="Takami H."/>
        </authorList>
    </citation>
    <scope>NUCLEOTIDE SEQUENCE</scope>
    <source>
        <strain evidence="2">Expedition CK06-06</strain>
    </source>
</reference>
<comment type="caution">
    <text evidence="2">The sequence shown here is derived from an EMBL/GenBank/DDBJ whole genome shotgun (WGS) entry which is preliminary data.</text>
</comment>
<feature type="transmembrane region" description="Helical" evidence="1">
    <location>
        <begin position="93"/>
        <end position="109"/>
    </location>
</feature>
<keyword evidence="1" id="KW-1133">Transmembrane helix</keyword>
<keyword evidence="1" id="KW-0472">Membrane</keyword>
<gene>
    <name evidence="2" type="ORF">S06H3_12707</name>
</gene>
<feature type="transmembrane region" description="Helical" evidence="1">
    <location>
        <begin position="143"/>
        <end position="162"/>
    </location>
</feature>
<proteinExistence type="predicted"/>